<sequence>MNTLTFVEFEQSGDSKISIRPEKILYFSEEAEGTLLRLQNGEEVRISEAYDSVAGKLAAAYEVPKVDYWD</sequence>
<accession>A0ABW5P6F3</accession>
<gene>
    <name evidence="1" type="ORF">ACFSUF_00390</name>
</gene>
<comment type="caution">
    <text evidence="1">The sequence shown here is derived from an EMBL/GenBank/DDBJ whole genome shotgun (WGS) entry which is preliminary data.</text>
</comment>
<keyword evidence="2" id="KW-1185">Reference proteome</keyword>
<dbReference type="Proteomes" id="UP001597541">
    <property type="component" value="Unassembled WGS sequence"/>
</dbReference>
<protein>
    <submittedName>
        <fullName evidence="1">Uncharacterized protein</fullName>
    </submittedName>
</protein>
<evidence type="ECO:0000313" key="2">
    <source>
        <dbReference type="Proteomes" id="UP001597541"/>
    </source>
</evidence>
<name>A0ABW5P6F3_9BACL</name>
<dbReference type="RefSeq" id="WP_377599011.1">
    <property type="nucleotide sequence ID" value="NZ_JBHUME010000002.1"/>
</dbReference>
<evidence type="ECO:0000313" key="1">
    <source>
        <dbReference type="EMBL" id="MFD2610874.1"/>
    </source>
</evidence>
<reference evidence="2" key="1">
    <citation type="journal article" date="2019" name="Int. J. Syst. Evol. Microbiol.">
        <title>The Global Catalogue of Microorganisms (GCM) 10K type strain sequencing project: providing services to taxonomists for standard genome sequencing and annotation.</title>
        <authorList>
            <consortium name="The Broad Institute Genomics Platform"/>
            <consortium name="The Broad Institute Genome Sequencing Center for Infectious Disease"/>
            <person name="Wu L."/>
            <person name="Ma J."/>
        </authorList>
    </citation>
    <scope>NUCLEOTIDE SEQUENCE [LARGE SCALE GENOMIC DNA]</scope>
    <source>
        <strain evidence="2">KCTC 3950</strain>
    </source>
</reference>
<proteinExistence type="predicted"/>
<dbReference type="EMBL" id="JBHUME010000002">
    <property type="protein sequence ID" value="MFD2610874.1"/>
    <property type="molecule type" value="Genomic_DNA"/>
</dbReference>
<organism evidence="1 2">
    <name type="scientific">Paenibacillus gansuensis</name>
    <dbReference type="NCBI Taxonomy" id="306542"/>
    <lineage>
        <taxon>Bacteria</taxon>
        <taxon>Bacillati</taxon>
        <taxon>Bacillota</taxon>
        <taxon>Bacilli</taxon>
        <taxon>Bacillales</taxon>
        <taxon>Paenibacillaceae</taxon>
        <taxon>Paenibacillus</taxon>
    </lineage>
</organism>